<protein>
    <submittedName>
        <fullName evidence="4">Uncharacterized protein</fullName>
    </submittedName>
</protein>
<evidence type="ECO:0000256" key="3">
    <source>
        <dbReference type="SAM" id="SignalP"/>
    </source>
</evidence>
<feature type="region of interest" description="Disordered" evidence="1">
    <location>
        <begin position="56"/>
        <end position="165"/>
    </location>
</feature>
<feature type="non-terminal residue" evidence="4">
    <location>
        <position position="256"/>
    </location>
</feature>
<gene>
    <name evidence="4" type="ORF">BN1723_018441</name>
</gene>
<feature type="compositionally biased region" description="Low complexity" evidence="1">
    <location>
        <begin position="117"/>
        <end position="126"/>
    </location>
</feature>
<sequence length="256" mass="28179">MALGLGLALPAFGEVLAAVATTVVAVASSPVVITGAIVVGVVVVGALAYQHYKETKSEPLKLQGPWPVPAPAQPAEPETVPEPKPAPQPAPQPSPETVPQPRPVPKPEPAPAPKPTQGPKTTRPTTKPAPTPRKTPDPKQTPKAKPRPRIQPTNPDKWDRSQPQQHHVFPKESWWFWKAIGINIDEPENVVWMAAWYHLLVVHPGGYNESFKREIERWVDWDVFDASKGRRLEFREPETGRRLSAGDVRARFEALG</sequence>
<evidence type="ECO:0000313" key="5">
    <source>
        <dbReference type="Proteomes" id="UP000045706"/>
    </source>
</evidence>
<evidence type="ECO:0000256" key="1">
    <source>
        <dbReference type="SAM" id="MobiDB-lite"/>
    </source>
</evidence>
<feature type="transmembrane region" description="Helical" evidence="2">
    <location>
        <begin position="27"/>
        <end position="49"/>
    </location>
</feature>
<dbReference type="AlphaFoldDB" id="A0A0G4M9G3"/>
<feature type="chain" id="PRO_5002566959" evidence="3">
    <location>
        <begin position="18"/>
        <end position="256"/>
    </location>
</feature>
<proteinExistence type="predicted"/>
<keyword evidence="2" id="KW-0472">Membrane</keyword>
<dbReference type="Proteomes" id="UP000045706">
    <property type="component" value="Unassembled WGS sequence"/>
</dbReference>
<dbReference type="PANTHER" id="PTHR48148">
    <property type="entry name" value="KERATINOCYTE PROLINE-RICH PROTEIN"/>
    <property type="match status" value="1"/>
</dbReference>
<keyword evidence="3" id="KW-0732">Signal</keyword>
<reference evidence="5" key="1">
    <citation type="submission" date="2015-05" db="EMBL/GenBank/DDBJ databases">
        <authorList>
            <person name="Fogelqvist Johan"/>
        </authorList>
    </citation>
    <scope>NUCLEOTIDE SEQUENCE [LARGE SCALE GENOMIC DNA]</scope>
</reference>
<organism evidence="4 5">
    <name type="scientific">Verticillium longisporum</name>
    <name type="common">Verticillium dahliae var. longisporum</name>
    <dbReference type="NCBI Taxonomy" id="100787"/>
    <lineage>
        <taxon>Eukaryota</taxon>
        <taxon>Fungi</taxon>
        <taxon>Dikarya</taxon>
        <taxon>Ascomycota</taxon>
        <taxon>Pezizomycotina</taxon>
        <taxon>Sordariomycetes</taxon>
        <taxon>Hypocreomycetidae</taxon>
        <taxon>Glomerellales</taxon>
        <taxon>Plectosphaerellaceae</taxon>
        <taxon>Verticillium</taxon>
    </lineage>
</organism>
<evidence type="ECO:0000313" key="4">
    <source>
        <dbReference type="EMBL" id="CRK30922.1"/>
    </source>
</evidence>
<evidence type="ECO:0000256" key="2">
    <source>
        <dbReference type="SAM" id="Phobius"/>
    </source>
</evidence>
<feature type="compositionally biased region" description="Pro residues" evidence="1">
    <location>
        <begin position="66"/>
        <end position="116"/>
    </location>
</feature>
<dbReference type="PANTHER" id="PTHR48148:SF3">
    <property type="entry name" value="KERATINOCYTE PROLINE-RICH PROTEIN"/>
    <property type="match status" value="1"/>
</dbReference>
<accession>A0A0G4M9G3</accession>
<dbReference type="EMBL" id="CVQI01023324">
    <property type="protein sequence ID" value="CRK30922.1"/>
    <property type="molecule type" value="Genomic_DNA"/>
</dbReference>
<name>A0A0G4M9G3_VERLO</name>
<keyword evidence="2" id="KW-1133">Transmembrane helix</keyword>
<keyword evidence="2" id="KW-0812">Transmembrane</keyword>
<feature type="signal peptide" evidence="3">
    <location>
        <begin position="1"/>
        <end position="17"/>
    </location>
</feature>